<dbReference type="PROSITE" id="PS50217">
    <property type="entry name" value="BZIP"/>
    <property type="match status" value="1"/>
</dbReference>
<comment type="similarity">
    <text evidence="2">Belongs to the bZIP family.</text>
</comment>
<dbReference type="AlphaFoldDB" id="A0A210PRC3"/>
<keyword evidence="4" id="KW-0238">DNA-binding</keyword>
<dbReference type="PROSITE" id="PS00036">
    <property type="entry name" value="BZIP_BASIC"/>
    <property type="match status" value="1"/>
</dbReference>
<dbReference type="EMBL" id="NEDP02005549">
    <property type="protein sequence ID" value="OWF38986.1"/>
    <property type="molecule type" value="Genomic_DNA"/>
</dbReference>
<sequence length="347" mass="38179">MTNMELFDMETLRSEFLVGDLAGSFPQSSGDDDIYGLGTLFPGDTLSPAKGLQPTSGLLDEFLAPSPEDPLGEEWMENSAFDLEHAFGLTDLGDVLTAAAEPVIPESPTSSKPKNSGILHELLVQPMSLMGPVVEPEHQMIDIDLLDCVTEVKDCDVAEGILSLLDQNESVQVQHIQPEISVDTSSTVDSIIEQFITSPLSVDEVENFLSSSEPSSPEPASVEQSICDDPDYTPGCSDDEMNPPTSKSSSGKAKKATKSRIRAEPYEIPTEGLSKKERKKIQNRNAAIRYREKKRGEKLHVNTDEQTLVETNQKLHDKVDSISREIKYMKDLMTEVFKAKGLKISFK</sequence>
<dbReference type="EMBL" id="MF499124">
    <property type="protein sequence ID" value="AXM05356.1"/>
    <property type="molecule type" value="mRNA"/>
</dbReference>
<dbReference type="SMART" id="SM00338">
    <property type="entry name" value="BRLZ"/>
    <property type="match status" value="1"/>
</dbReference>
<dbReference type="OrthoDB" id="5847285at2759"/>
<feature type="compositionally biased region" description="Acidic residues" evidence="7">
    <location>
        <begin position="226"/>
        <end position="241"/>
    </location>
</feature>
<evidence type="ECO:0000313" key="9">
    <source>
        <dbReference type="EMBL" id="AXM05356.1"/>
    </source>
</evidence>
<protein>
    <submittedName>
        <fullName evidence="9">Activating transcription factor 4</fullName>
    </submittedName>
    <submittedName>
        <fullName evidence="10">Cyclic AMP-dependent transcription factor ATF-4</fullName>
    </submittedName>
</protein>
<dbReference type="Pfam" id="PF00170">
    <property type="entry name" value="bZIP_1"/>
    <property type="match status" value="1"/>
</dbReference>
<dbReference type="GO" id="GO:0001228">
    <property type="term" value="F:DNA-binding transcription activator activity, RNA polymerase II-specific"/>
    <property type="evidence" value="ECO:0007669"/>
    <property type="project" value="TreeGrafter"/>
</dbReference>
<feature type="compositionally biased region" description="Low complexity" evidence="7">
    <location>
        <begin position="210"/>
        <end position="225"/>
    </location>
</feature>
<organism evidence="10 11">
    <name type="scientific">Mizuhopecten yessoensis</name>
    <name type="common">Japanese scallop</name>
    <name type="synonym">Patinopecten yessoensis</name>
    <dbReference type="NCBI Taxonomy" id="6573"/>
    <lineage>
        <taxon>Eukaryota</taxon>
        <taxon>Metazoa</taxon>
        <taxon>Spiralia</taxon>
        <taxon>Lophotrochozoa</taxon>
        <taxon>Mollusca</taxon>
        <taxon>Bivalvia</taxon>
        <taxon>Autobranchia</taxon>
        <taxon>Pteriomorphia</taxon>
        <taxon>Pectinida</taxon>
        <taxon>Pectinoidea</taxon>
        <taxon>Pectinidae</taxon>
        <taxon>Mizuhopecten</taxon>
    </lineage>
</organism>
<dbReference type="CDD" id="cd14692">
    <property type="entry name" value="bZIP_ATF4"/>
    <property type="match status" value="1"/>
</dbReference>
<gene>
    <name evidence="10" type="ORF">KP79_PYT05296</name>
</gene>
<feature type="domain" description="BZIP" evidence="8">
    <location>
        <begin position="273"/>
        <end position="336"/>
    </location>
</feature>
<evidence type="ECO:0000256" key="6">
    <source>
        <dbReference type="ARBA" id="ARBA00023242"/>
    </source>
</evidence>
<accession>A0A210PRC3</accession>
<dbReference type="Gene3D" id="1.20.5.170">
    <property type="match status" value="1"/>
</dbReference>
<keyword evidence="5" id="KW-0804">Transcription</keyword>
<evidence type="ECO:0000259" key="8">
    <source>
        <dbReference type="PROSITE" id="PS50217"/>
    </source>
</evidence>
<dbReference type="GO" id="GO:0000977">
    <property type="term" value="F:RNA polymerase II transcription regulatory region sequence-specific DNA binding"/>
    <property type="evidence" value="ECO:0007669"/>
    <property type="project" value="TreeGrafter"/>
</dbReference>
<evidence type="ECO:0000313" key="10">
    <source>
        <dbReference type="EMBL" id="OWF38986.1"/>
    </source>
</evidence>
<dbReference type="FunFam" id="1.20.5.170:FF:000021">
    <property type="entry name" value="Cyclic AMP-dependent transcription factor ATF-4"/>
    <property type="match status" value="1"/>
</dbReference>
<evidence type="ECO:0000256" key="3">
    <source>
        <dbReference type="ARBA" id="ARBA00023015"/>
    </source>
</evidence>
<evidence type="ECO:0000256" key="4">
    <source>
        <dbReference type="ARBA" id="ARBA00023125"/>
    </source>
</evidence>
<evidence type="ECO:0000256" key="2">
    <source>
        <dbReference type="ARBA" id="ARBA00007163"/>
    </source>
</evidence>
<feature type="region of interest" description="Disordered" evidence="7">
    <location>
        <begin position="206"/>
        <end position="264"/>
    </location>
</feature>
<evidence type="ECO:0000256" key="1">
    <source>
        <dbReference type="ARBA" id="ARBA00004123"/>
    </source>
</evidence>
<keyword evidence="11" id="KW-1185">Reference proteome</keyword>
<dbReference type="STRING" id="6573.A0A210PRC3"/>
<dbReference type="PANTHER" id="PTHR13044">
    <property type="entry name" value="ACTIVATING TRANSCRIPTION FACTOR ATF 4/5"/>
    <property type="match status" value="1"/>
</dbReference>
<reference evidence="10 11" key="1">
    <citation type="journal article" date="2017" name="Nat. Ecol. Evol.">
        <title>Scallop genome provides insights into evolution of bilaterian karyotype and development.</title>
        <authorList>
            <person name="Wang S."/>
            <person name="Zhang J."/>
            <person name="Jiao W."/>
            <person name="Li J."/>
            <person name="Xun X."/>
            <person name="Sun Y."/>
            <person name="Guo X."/>
            <person name="Huan P."/>
            <person name="Dong B."/>
            <person name="Zhang L."/>
            <person name="Hu X."/>
            <person name="Sun X."/>
            <person name="Wang J."/>
            <person name="Zhao C."/>
            <person name="Wang Y."/>
            <person name="Wang D."/>
            <person name="Huang X."/>
            <person name="Wang R."/>
            <person name="Lv J."/>
            <person name="Li Y."/>
            <person name="Zhang Z."/>
            <person name="Liu B."/>
            <person name="Lu W."/>
            <person name="Hui Y."/>
            <person name="Liang J."/>
            <person name="Zhou Z."/>
            <person name="Hou R."/>
            <person name="Li X."/>
            <person name="Liu Y."/>
            <person name="Li H."/>
            <person name="Ning X."/>
            <person name="Lin Y."/>
            <person name="Zhao L."/>
            <person name="Xing Q."/>
            <person name="Dou J."/>
            <person name="Li Y."/>
            <person name="Mao J."/>
            <person name="Guo H."/>
            <person name="Dou H."/>
            <person name="Li T."/>
            <person name="Mu C."/>
            <person name="Jiang W."/>
            <person name="Fu Q."/>
            <person name="Fu X."/>
            <person name="Miao Y."/>
            <person name="Liu J."/>
            <person name="Yu Q."/>
            <person name="Li R."/>
            <person name="Liao H."/>
            <person name="Li X."/>
            <person name="Kong Y."/>
            <person name="Jiang Z."/>
            <person name="Chourrout D."/>
            <person name="Li R."/>
            <person name="Bao Z."/>
        </authorList>
    </citation>
    <scope>NUCLEOTIDE SEQUENCE [LARGE SCALE GENOMIC DNA]</scope>
    <source>
        <strain evidence="10 11">PY_sf001</strain>
    </source>
</reference>
<comment type="subcellular location">
    <subcellularLocation>
        <location evidence="1">Nucleus</location>
    </subcellularLocation>
</comment>
<dbReference type="InterPro" id="IPR004827">
    <property type="entry name" value="bZIP"/>
</dbReference>
<dbReference type="Proteomes" id="UP000242188">
    <property type="component" value="Unassembled WGS sequence"/>
</dbReference>
<evidence type="ECO:0000256" key="5">
    <source>
        <dbReference type="ARBA" id="ARBA00023163"/>
    </source>
</evidence>
<name>A0A210PRC3_MIZYE</name>
<dbReference type="SUPFAM" id="SSF57959">
    <property type="entry name" value="Leucine zipper domain"/>
    <property type="match status" value="1"/>
</dbReference>
<dbReference type="GO" id="GO:0005634">
    <property type="term" value="C:nucleus"/>
    <property type="evidence" value="ECO:0007669"/>
    <property type="project" value="UniProtKB-SubCell"/>
</dbReference>
<dbReference type="PANTHER" id="PTHR13044:SF14">
    <property type="entry name" value="CRYPTOCEPHAL, ISOFORM A"/>
    <property type="match status" value="1"/>
</dbReference>
<evidence type="ECO:0000313" key="11">
    <source>
        <dbReference type="Proteomes" id="UP000242188"/>
    </source>
</evidence>
<evidence type="ECO:0000256" key="7">
    <source>
        <dbReference type="SAM" id="MobiDB-lite"/>
    </source>
</evidence>
<proteinExistence type="evidence at transcript level"/>
<dbReference type="InterPro" id="IPR046347">
    <property type="entry name" value="bZIP_sf"/>
</dbReference>
<reference evidence="9" key="2">
    <citation type="submission" date="2017-06" db="EMBL/GenBank/DDBJ databases">
        <title>Cloning and characterization of Activating Transcription Factor4 in Patinopecten yessoensis and its association with heat tolerance.</title>
        <authorList>
            <person name="Wu Y."/>
            <person name="Yang C."/>
            <person name="Song L."/>
        </authorList>
    </citation>
    <scope>NUCLEOTIDE SEQUENCE</scope>
</reference>
<keyword evidence="3" id="KW-0805">Transcription regulation</keyword>
<keyword evidence="6" id="KW-0539">Nucleus</keyword>